<dbReference type="Proteomes" id="UP001177021">
    <property type="component" value="Unassembled WGS sequence"/>
</dbReference>
<evidence type="ECO:0000313" key="2">
    <source>
        <dbReference type="Proteomes" id="UP001177021"/>
    </source>
</evidence>
<comment type="caution">
    <text evidence="1">The sequence shown here is derived from an EMBL/GenBank/DDBJ whole genome shotgun (WGS) entry which is preliminary data.</text>
</comment>
<protein>
    <submittedName>
        <fullName evidence="1">Uncharacterized protein</fullName>
    </submittedName>
</protein>
<name>A0ACB0J7U4_TRIPR</name>
<proteinExistence type="predicted"/>
<sequence length="401" mass="46787">MLSLYEASHMMIHGEEILEEALSFTSTHLESIATELSPFLATQVKYSLRQALHKNLPRLESRRYISIYEQDSSHDEILLTLAKLDFNFLQSLYQKEFGNICIWWKELDFANKLPYARDRIIECSFWVLTTFFEPKYSQARKIMTKTVSLLSVIDDTYDAYGTIDELELFTKAIERWDIRMVDDLPDYMKILYTTLLTVYEEIEQEMSKEGRTYTLGYYKKEVKKAVQAYITEARWLNEKYTPTTEEYMRIATKSTCYTLMILTSYIGMGETATENIFNWITNEPKIANAAANLCRLMDEIVSSEFEQKRGHVCSLLDCYMKQYGISREAAILECQKRSAIAWKDINEECLRPTKVPMPFLTRALNLSRFMDVIYKDEDGYTNSKGLMKTSIKAVLIDPVPI</sequence>
<dbReference type="EMBL" id="CASHSV030000024">
    <property type="protein sequence ID" value="CAJ2639999.1"/>
    <property type="molecule type" value="Genomic_DNA"/>
</dbReference>
<keyword evidence="2" id="KW-1185">Reference proteome</keyword>
<organism evidence="1 2">
    <name type="scientific">Trifolium pratense</name>
    <name type="common">Red clover</name>
    <dbReference type="NCBI Taxonomy" id="57577"/>
    <lineage>
        <taxon>Eukaryota</taxon>
        <taxon>Viridiplantae</taxon>
        <taxon>Streptophyta</taxon>
        <taxon>Embryophyta</taxon>
        <taxon>Tracheophyta</taxon>
        <taxon>Spermatophyta</taxon>
        <taxon>Magnoliopsida</taxon>
        <taxon>eudicotyledons</taxon>
        <taxon>Gunneridae</taxon>
        <taxon>Pentapetalae</taxon>
        <taxon>rosids</taxon>
        <taxon>fabids</taxon>
        <taxon>Fabales</taxon>
        <taxon>Fabaceae</taxon>
        <taxon>Papilionoideae</taxon>
        <taxon>50 kb inversion clade</taxon>
        <taxon>NPAAA clade</taxon>
        <taxon>Hologalegina</taxon>
        <taxon>IRL clade</taxon>
        <taxon>Trifolieae</taxon>
        <taxon>Trifolium</taxon>
    </lineage>
</organism>
<reference evidence="1" key="1">
    <citation type="submission" date="2023-10" db="EMBL/GenBank/DDBJ databases">
        <authorList>
            <person name="Rodriguez Cubillos JULIANA M."/>
            <person name="De Vega J."/>
        </authorList>
    </citation>
    <scope>NUCLEOTIDE SEQUENCE</scope>
</reference>
<gene>
    <name evidence="1" type="ORF">MILVUS5_LOCUS9931</name>
</gene>
<evidence type="ECO:0000313" key="1">
    <source>
        <dbReference type="EMBL" id="CAJ2639999.1"/>
    </source>
</evidence>
<accession>A0ACB0J7U4</accession>